<accession>A0A1P8EK25</accession>
<evidence type="ECO:0000313" key="3">
    <source>
        <dbReference type="Proteomes" id="UP000185674"/>
    </source>
</evidence>
<dbReference type="InterPro" id="IPR051910">
    <property type="entry name" value="ComF/GntX_DNA_util-trans"/>
</dbReference>
<name>A0A1P8EK25_9GAMM</name>
<dbReference type="SUPFAM" id="SSF53271">
    <property type="entry name" value="PRTase-like"/>
    <property type="match status" value="1"/>
</dbReference>
<comment type="similarity">
    <text evidence="1">Belongs to the ComF/GntX family.</text>
</comment>
<protein>
    <submittedName>
        <fullName evidence="2">Amidophosphoribosyltransferase</fullName>
    </submittedName>
</protein>
<dbReference type="InterPro" id="IPR029057">
    <property type="entry name" value="PRTase-like"/>
</dbReference>
<reference evidence="2 3" key="1">
    <citation type="submission" date="2016-08" db="EMBL/GenBank/DDBJ databases">
        <title>Complete genome sequence of Acinetobacter baylyi strain GFJ2.</title>
        <authorList>
            <person name="Tabata M."/>
            <person name="Kuboki S."/>
            <person name="Gibu N."/>
            <person name="Kinouchi Y."/>
            <person name="Vangnai A."/>
            <person name="Kasai D."/>
            <person name="Fukuda M."/>
        </authorList>
    </citation>
    <scope>NUCLEOTIDE SEQUENCE [LARGE SCALE GENOMIC DNA]</scope>
    <source>
        <strain evidence="2 3">GFJ2</strain>
    </source>
</reference>
<dbReference type="InterPro" id="IPR000836">
    <property type="entry name" value="PRTase_dom"/>
</dbReference>
<evidence type="ECO:0000313" key="2">
    <source>
        <dbReference type="EMBL" id="APV36558.1"/>
    </source>
</evidence>
<dbReference type="AlphaFoldDB" id="A0A1P8EK25"/>
<dbReference type="STRING" id="487316.BEN76_11245"/>
<dbReference type="Proteomes" id="UP000185674">
    <property type="component" value="Chromosome"/>
</dbReference>
<proteinExistence type="inferred from homology"/>
<dbReference type="eggNOG" id="COG1040">
    <property type="taxonomic scope" value="Bacteria"/>
</dbReference>
<dbReference type="PANTHER" id="PTHR47505:SF1">
    <property type="entry name" value="DNA UTILIZATION PROTEIN YHGH"/>
    <property type="match status" value="1"/>
</dbReference>
<gene>
    <name evidence="2" type="ORF">BEN76_11245</name>
</gene>
<sequence>MPMFKAVYHSLHTLWQHTRHCPLCGHSAAHSPYVICTDCWQDLPWLNDSVLRHELNIQAACEYADPINQIVQQFKYHEKLHHQRLLTQLILQLPLPRVQAIVPMPISTARLCERGYNQAMLIAEGVAKQLNLPIWQPVLRRAEHTQKGLSRLERIAGIEQQFVPDLRVRTRFRRVMIIDDVVTTGSSIYALSQALTTLGCQRIYPICVAAASVSREAR</sequence>
<dbReference type="RefSeq" id="WP_048763050.1">
    <property type="nucleotide sequence ID" value="NZ_BKCR01000003.1"/>
</dbReference>
<dbReference type="GO" id="GO:0016757">
    <property type="term" value="F:glycosyltransferase activity"/>
    <property type="evidence" value="ECO:0007669"/>
    <property type="project" value="UniProtKB-KW"/>
</dbReference>
<keyword evidence="2" id="KW-0808">Transferase</keyword>
<evidence type="ECO:0000256" key="1">
    <source>
        <dbReference type="ARBA" id="ARBA00008007"/>
    </source>
</evidence>
<dbReference type="GeneID" id="67513036"/>
<dbReference type="CDD" id="cd06223">
    <property type="entry name" value="PRTases_typeI"/>
    <property type="match status" value="1"/>
</dbReference>
<dbReference type="EMBL" id="CP016896">
    <property type="protein sequence ID" value="APV36558.1"/>
    <property type="molecule type" value="Genomic_DNA"/>
</dbReference>
<dbReference type="Gene3D" id="3.40.50.2020">
    <property type="match status" value="1"/>
</dbReference>
<dbReference type="PANTHER" id="PTHR47505">
    <property type="entry name" value="DNA UTILIZATION PROTEIN YHGH"/>
    <property type="match status" value="1"/>
</dbReference>
<keyword evidence="2" id="KW-0328">Glycosyltransferase</keyword>
<organism evidence="2 3">
    <name type="scientific">Acinetobacter soli</name>
    <dbReference type="NCBI Taxonomy" id="487316"/>
    <lineage>
        <taxon>Bacteria</taxon>
        <taxon>Pseudomonadati</taxon>
        <taxon>Pseudomonadota</taxon>
        <taxon>Gammaproteobacteria</taxon>
        <taxon>Moraxellales</taxon>
        <taxon>Moraxellaceae</taxon>
        <taxon>Acinetobacter</taxon>
    </lineage>
</organism>
<dbReference type="KEGG" id="asol:BEN76_11245"/>